<dbReference type="Pfam" id="PF05656">
    <property type="entry name" value="DUF805"/>
    <property type="match status" value="1"/>
</dbReference>
<organism evidence="2 3">
    <name type="scientific">Candidatus Ligilactobacillus excrementigallinarum</name>
    <dbReference type="NCBI Taxonomy" id="2838641"/>
    <lineage>
        <taxon>Bacteria</taxon>
        <taxon>Bacillati</taxon>
        <taxon>Bacillota</taxon>
        <taxon>Bacilli</taxon>
        <taxon>Lactobacillales</taxon>
        <taxon>Lactobacillaceae</taxon>
        <taxon>Ligilactobacillus</taxon>
    </lineage>
</organism>
<reference evidence="2" key="2">
    <citation type="submission" date="2021-04" db="EMBL/GenBank/DDBJ databases">
        <authorList>
            <person name="Gilroy R."/>
        </authorList>
    </citation>
    <scope>NUCLEOTIDE SEQUENCE</scope>
    <source>
        <strain evidence="2">6627</strain>
    </source>
</reference>
<protein>
    <submittedName>
        <fullName evidence="2">DUF805 domain-containing protein</fullName>
    </submittedName>
</protein>
<evidence type="ECO:0000313" key="3">
    <source>
        <dbReference type="Proteomes" id="UP000823963"/>
    </source>
</evidence>
<name>A0A9D1UWH1_9LACO</name>
<dbReference type="InterPro" id="IPR008523">
    <property type="entry name" value="DUF805"/>
</dbReference>
<feature type="transmembrane region" description="Helical" evidence="1">
    <location>
        <begin position="38"/>
        <end position="59"/>
    </location>
</feature>
<evidence type="ECO:0000313" key="2">
    <source>
        <dbReference type="EMBL" id="HIX01730.1"/>
    </source>
</evidence>
<keyword evidence="1" id="KW-1133">Transmembrane helix</keyword>
<evidence type="ECO:0000256" key="1">
    <source>
        <dbReference type="SAM" id="Phobius"/>
    </source>
</evidence>
<dbReference type="GO" id="GO:0016020">
    <property type="term" value="C:membrane"/>
    <property type="evidence" value="ECO:0007669"/>
    <property type="project" value="InterPro"/>
</dbReference>
<accession>A0A9D1UWH1</accession>
<comment type="caution">
    <text evidence="2">The sequence shown here is derived from an EMBL/GenBank/DDBJ whole genome shotgun (WGS) entry which is preliminary data.</text>
</comment>
<sequence>MKQTKERVSFIDAFLNYWKKPFNFTSTATISEYWWGQLAMLTGLLAQYTILMGFYQSMIVSGIRVLGTIGTILICILMVWLLLSSLALFVRRMNDVGFKSTPILIWLLLVAIVLVFNNGNLIWLILNCVVYVIQVVLCIQKSNAFLNAKPGVIFRSKTTVSYNEDDDHRKES</sequence>
<dbReference type="AlphaFoldDB" id="A0A9D1UWH1"/>
<dbReference type="EMBL" id="DXFP01000024">
    <property type="protein sequence ID" value="HIX01730.1"/>
    <property type="molecule type" value="Genomic_DNA"/>
</dbReference>
<gene>
    <name evidence="2" type="ORF">H9861_03150</name>
</gene>
<keyword evidence="1" id="KW-0472">Membrane</keyword>
<reference evidence="2" key="1">
    <citation type="journal article" date="2021" name="PeerJ">
        <title>Extensive microbial diversity within the chicken gut microbiome revealed by metagenomics and culture.</title>
        <authorList>
            <person name="Gilroy R."/>
            <person name="Ravi A."/>
            <person name="Getino M."/>
            <person name="Pursley I."/>
            <person name="Horton D.L."/>
            <person name="Alikhan N.F."/>
            <person name="Baker D."/>
            <person name="Gharbi K."/>
            <person name="Hall N."/>
            <person name="Watson M."/>
            <person name="Adriaenssens E.M."/>
            <person name="Foster-Nyarko E."/>
            <person name="Jarju S."/>
            <person name="Secka A."/>
            <person name="Antonio M."/>
            <person name="Oren A."/>
            <person name="Chaudhuri R.R."/>
            <person name="La Ragione R."/>
            <person name="Hildebrand F."/>
            <person name="Pallen M.J."/>
        </authorList>
    </citation>
    <scope>NUCLEOTIDE SEQUENCE</scope>
    <source>
        <strain evidence="2">6627</strain>
    </source>
</reference>
<proteinExistence type="predicted"/>
<feature type="transmembrane region" description="Helical" evidence="1">
    <location>
        <begin position="96"/>
        <end position="115"/>
    </location>
</feature>
<keyword evidence="1" id="KW-0812">Transmembrane</keyword>
<dbReference type="Proteomes" id="UP000823963">
    <property type="component" value="Unassembled WGS sequence"/>
</dbReference>
<feature type="transmembrane region" description="Helical" evidence="1">
    <location>
        <begin position="65"/>
        <end position="89"/>
    </location>
</feature>